<feature type="transmembrane region" description="Helical" evidence="15">
    <location>
        <begin position="221"/>
        <end position="240"/>
    </location>
</feature>
<dbReference type="SMART" id="SM00387">
    <property type="entry name" value="HATPase_c"/>
    <property type="match status" value="1"/>
</dbReference>
<keyword evidence="10 15" id="KW-1133">Transmembrane helix</keyword>
<dbReference type="FunFam" id="1.10.287.130:FF:000004">
    <property type="entry name" value="Ethylene receptor 1"/>
    <property type="match status" value="1"/>
</dbReference>
<dbReference type="EC" id="2.7.13.3" evidence="3"/>
<keyword evidence="8" id="KW-0418">Kinase</keyword>
<feature type="modified residue" description="4-aspartylphosphate" evidence="13">
    <location>
        <position position="624"/>
    </location>
</feature>
<proteinExistence type="predicted"/>
<keyword evidence="4 13" id="KW-0597">Phosphoprotein</keyword>
<dbReference type="Proteomes" id="UP000748308">
    <property type="component" value="Unassembled WGS sequence"/>
</dbReference>
<dbReference type="InterPro" id="IPR003661">
    <property type="entry name" value="HisK_dim/P_dom"/>
</dbReference>
<evidence type="ECO:0000313" key="19">
    <source>
        <dbReference type="EMBL" id="MBM3318734.1"/>
    </source>
</evidence>
<dbReference type="PANTHER" id="PTHR45339">
    <property type="entry name" value="HYBRID SIGNAL TRANSDUCTION HISTIDINE KINASE J"/>
    <property type="match status" value="1"/>
</dbReference>
<evidence type="ECO:0000256" key="1">
    <source>
        <dbReference type="ARBA" id="ARBA00000085"/>
    </source>
</evidence>
<evidence type="ECO:0000256" key="10">
    <source>
        <dbReference type="ARBA" id="ARBA00022989"/>
    </source>
</evidence>
<dbReference type="SMART" id="SM00388">
    <property type="entry name" value="HisKA"/>
    <property type="match status" value="1"/>
</dbReference>
<organism evidence="19 20">
    <name type="scientific">Eiseniibacteriota bacterium</name>
    <dbReference type="NCBI Taxonomy" id="2212470"/>
    <lineage>
        <taxon>Bacteria</taxon>
        <taxon>Candidatus Eiseniibacteriota</taxon>
    </lineage>
</organism>
<evidence type="ECO:0000256" key="9">
    <source>
        <dbReference type="ARBA" id="ARBA00022840"/>
    </source>
</evidence>
<dbReference type="AlphaFoldDB" id="A0A938BN83"/>
<evidence type="ECO:0000256" key="5">
    <source>
        <dbReference type="ARBA" id="ARBA00022679"/>
    </source>
</evidence>
<dbReference type="Gene3D" id="6.10.340.10">
    <property type="match status" value="1"/>
</dbReference>
<evidence type="ECO:0000256" key="12">
    <source>
        <dbReference type="ARBA" id="ARBA00023136"/>
    </source>
</evidence>
<dbReference type="InterPro" id="IPR005467">
    <property type="entry name" value="His_kinase_dom"/>
</dbReference>
<feature type="domain" description="Response regulatory" evidence="17">
    <location>
        <begin position="570"/>
        <end position="664"/>
    </location>
</feature>
<keyword evidence="12 15" id="KW-0472">Membrane</keyword>
<evidence type="ECO:0000256" key="13">
    <source>
        <dbReference type="PROSITE-ProRule" id="PRU00169"/>
    </source>
</evidence>
<feature type="coiled-coil region" evidence="14">
    <location>
        <begin position="281"/>
        <end position="315"/>
    </location>
</feature>
<dbReference type="InterPro" id="IPR021796">
    <property type="entry name" value="Tll0287-like_dom"/>
</dbReference>
<keyword evidence="14" id="KW-0175">Coiled coil</keyword>
<evidence type="ECO:0000259" key="17">
    <source>
        <dbReference type="PROSITE" id="PS50110"/>
    </source>
</evidence>
<dbReference type="PROSITE" id="PS50110">
    <property type="entry name" value="RESPONSE_REGULATORY"/>
    <property type="match status" value="1"/>
</dbReference>
<keyword evidence="6 15" id="KW-0812">Transmembrane</keyword>
<evidence type="ECO:0000259" key="18">
    <source>
        <dbReference type="PROSITE" id="PS50885"/>
    </source>
</evidence>
<feature type="non-terminal residue" evidence="19">
    <location>
        <position position="664"/>
    </location>
</feature>
<evidence type="ECO:0000256" key="7">
    <source>
        <dbReference type="ARBA" id="ARBA00022741"/>
    </source>
</evidence>
<dbReference type="Gene3D" id="3.40.50.2300">
    <property type="match status" value="1"/>
</dbReference>
<evidence type="ECO:0000256" key="15">
    <source>
        <dbReference type="SAM" id="Phobius"/>
    </source>
</evidence>
<dbReference type="InterPro" id="IPR036097">
    <property type="entry name" value="HisK_dim/P_sf"/>
</dbReference>
<feature type="domain" description="Histidine kinase" evidence="16">
    <location>
        <begin position="329"/>
        <end position="550"/>
    </location>
</feature>
<dbReference type="Pfam" id="PF00672">
    <property type="entry name" value="HAMP"/>
    <property type="match status" value="1"/>
</dbReference>
<dbReference type="CDD" id="cd00156">
    <property type="entry name" value="REC"/>
    <property type="match status" value="1"/>
</dbReference>
<reference evidence="19" key="1">
    <citation type="submission" date="2019-03" db="EMBL/GenBank/DDBJ databases">
        <title>Lake Tanganyika Metagenome-Assembled Genomes (MAGs).</title>
        <authorList>
            <person name="Tran P."/>
        </authorList>
    </citation>
    <scope>NUCLEOTIDE SEQUENCE</scope>
    <source>
        <strain evidence="19">M_DeepCast_400m_m2_100</strain>
    </source>
</reference>
<keyword evidence="9" id="KW-0067">ATP-binding</keyword>
<feature type="domain" description="HAMP" evidence="18">
    <location>
        <begin position="242"/>
        <end position="296"/>
    </location>
</feature>
<dbReference type="Pfam" id="PF02518">
    <property type="entry name" value="HATPase_c"/>
    <property type="match status" value="1"/>
</dbReference>
<protein>
    <recommendedName>
        <fullName evidence="3">histidine kinase</fullName>
        <ecNumber evidence="3">2.7.13.3</ecNumber>
    </recommendedName>
</protein>
<dbReference type="SUPFAM" id="SSF55874">
    <property type="entry name" value="ATPase domain of HSP90 chaperone/DNA topoisomerase II/histidine kinase"/>
    <property type="match status" value="1"/>
</dbReference>
<dbReference type="GO" id="GO:0016020">
    <property type="term" value="C:membrane"/>
    <property type="evidence" value="ECO:0007669"/>
    <property type="project" value="UniProtKB-SubCell"/>
</dbReference>
<keyword evidence="5" id="KW-0808">Transferase</keyword>
<dbReference type="Gene3D" id="3.30.565.10">
    <property type="entry name" value="Histidine kinase-like ATPase, C-terminal domain"/>
    <property type="match status" value="1"/>
</dbReference>
<feature type="transmembrane region" description="Helical" evidence="15">
    <location>
        <begin position="15"/>
        <end position="36"/>
    </location>
</feature>
<dbReference type="InterPro" id="IPR003660">
    <property type="entry name" value="HAMP_dom"/>
</dbReference>
<comment type="catalytic activity">
    <reaction evidence="1">
        <text>ATP + protein L-histidine = ADP + protein N-phospho-L-histidine.</text>
        <dbReference type="EC" id="2.7.13.3"/>
    </reaction>
</comment>
<dbReference type="PANTHER" id="PTHR45339:SF1">
    <property type="entry name" value="HYBRID SIGNAL TRANSDUCTION HISTIDINE KINASE J"/>
    <property type="match status" value="1"/>
</dbReference>
<accession>A0A938BN83</accession>
<dbReference type="CDD" id="cd16922">
    <property type="entry name" value="HATPase_EvgS-ArcB-TorS-like"/>
    <property type="match status" value="1"/>
</dbReference>
<keyword evidence="11" id="KW-0902">Two-component regulatory system</keyword>
<evidence type="ECO:0000256" key="8">
    <source>
        <dbReference type="ARBA" id="ARBA00022777"/>
    </source>
</evidence>
<dbReference type="SMART" id="SM00304">
    <property type="entry name" value="HAMP"/>
    <property type="match status" value="1"/>
</dbReference>
<dbReference type="InterPro" id="IPR011006">
    <property type="entry name" value="CheY-like_superfamily"/>
</dbReference>
<name>A0A938BN83_UNCEI</name>
<dbReference type="SUPFAM" id="SSF47384">
    <property type="entry name" value="Homodimeric domain of signal transducing histidine kinase"/>
    <property type="match status" value="1"/>
</dbReference>
<dbReference type="SUPFAM" id="SSF52172">
    <property type="entry name" value="CheY-like"/>
    <property type="match status" value="1"/>
</dbReference>
<dbReference type="EMBL" id="VGIY01000465">
    <property type="protein sequence ID" value="MBM3318734.1"/>
    <property type="molecule type" value="Genomic_DNA"/>
</dbReference>
<dbReference type="GO" id="GO:0000155">
    <property type="term" value="F:phosphorelay sensor kinase activity"/>
    <property type="evidence" value="ECO:0007669"/>
    <property type="project" value="InterPro"/>
</dbReference>
<dbReference type="GO" id="GO:0005524">
    <property type="term" value="F:ATP binding"/>
    <property type="evidence" value="ECO:0007669"/>
    <property type="project" value="UniProtKB-KW"/>
</dbReference>
<evidence type="ECO:0000256" key="11">
    <source>
        <dbReference type="ARBA" id="ARBA00023012"/>
    </source>
</evidence>
<comment type="caution">
    <text evidence="19">The sequence shown here is derived from an EMBL/GenBank/DDBJ whole genome shotgun (WGS) entry which is preliminary data.</text>
</comment>
<evidence type="ECO:0000256" key="3">
    <source>
        <dbReference type="ARBA" id="ARBA00012438"/>
    </source>
</evidence>
<dbReference type="FunFam" id="3.30.565.10:FF:000078">
    <property type="entry name" value="Two-component sensor histidine kinase"/>
    <property type="match status" value="1"/>
</dbReference>
<dbReference type="InterPro" id="IPR003594">
    <property type="entry name" value="HATPase_dom"/>
</dbReference>
<dbReference type="InterPro" id="IPR001789">
    <property type="entry name" value="Sig_transdc_resp-reg_receiver"/>
</dbReference>
<keyword evidence="7" id="KW-0547">Nucleotide-binding</keyword>
<evidence type="ECO:0000259" key="16">
    <source>
        <dbReference type="PROSITE" id="PS50109"/>
    </source>
</evidence>
<dbReference type="CDD" id="cd00082">
    <property type="entry name" value="HisKA"/>
    <property type="match status" value="1"/>
</dbReference>
<dbReference type="InterPro" id="IPR004358">
    <property type="entry name" value="Sig_transdc_His_kin-like_C"/>
</dbReference>
<dbReference type="PROSITE" id="PS50109">
    <property type="entry name" value="HIS_KIN"/>
    <property type="match status" value="1"/>
</dbReference>
<sequence>MGRLKERLRSVETRFLIVVACASAVMVFAVLMLSHYQHRAREDAIRRSHAAMALEYNLAIRHYISSEIRPRAMACVPEGEFVAETMSTSFVSRSVFEMVRAEFGDIVLKFSSADPRNPINRASPEELRLIERFDAHPEMASWSGTLAIDGRTHLACVRPRRAEASCLACHGDPRDAPSGLLERYGDSTGFHRRIGEVIGLDLAALPLSGSPLALAAQAAPAIPLVIAVVSSFALVILLTFRRLVTARLRLMIAHLSARANPEDLALDVGALGGNDEIALMAESFNALAERMRALYASLEDRITERTGEVVRAKEEAEAASRAKSDFVANMSHELRTPLNGILGLSDLLEIAPLADEQRRHVATLQRTAEGLLRLINDLLDFSKIEAGKLELETIDFDLRHMLATALETFAHHPKRDRVSVACEIDPGVPATLRGDPGRLRQAILNLVGNALKFTEAGEVRVRAMVVEGKEGEALLRLSVSDTGIGIPPERQESIFEAFTQADGSTTRRYGGTGLGLTITRRIAKLMGGDLRLESQVGRGSTFHLEVRLERASGDQADEGRVLPGRLQGLAALLVDANEGQRRQLLGFLGGWGVAVTEAPDWRQALREATLAPGDGRPFRLILIDAQLPGVDVFELARQLRELQGEGPVTVVVLTAAGVRGDAAR</sequence>
<dbReference type="PRINTS" id="PR00344">
    <property type="entry name" value="BCTRLSENSOR"/>
</dbReference>
<dbReference type="InterPro" id="IPR036890">
    <property type="entry name" value="HATPase_C_sf"/>
</dbReference>
<dbReference type="Pfam" id="PF11845">
    <property type="entry name" value="Tll0287-like"/>
    <property type="match status" value="1"/>
</dbReference>
<evidence type="ECO:0000256" key="14">
    <source>
        <dbReference type="SAM" id="Coils"/>
    </source>
</evidence>
<evidence type="ECO:0000256" key="6">
    <source>
        <dbReference type="ARBA" id="ARBA00022692"/>
    </source>
</evidence>
<evidence type="ECO:0000256" key="4">
    <source>
        <dbReference type="ARBA" id="ARBA00022553"/>
    </source>
</evidence>
<dbReference type="Pfam" id="PF00512">
    <property type="entry name" value="HisKA"/>
    <property type="match status" value="1"/>
</dbReference>
<gene>
    <name evidence="19" type="ORF">FJY75_12860</name>
</gene>
<evidence type="ECO:0000256" key="2">
    <source>
        <dbReference type="ARBA" id="ARBA00004370"/>
    </source>
</evidence>
<comment type="subcellular location">
    <subcellularLocation>
        <location evidence="2">Membrane</location>
    </subcellularLocation>
</comment>
<evidence type="ECO:0000313" key="20">
    <source>
        <dbReference type="Proteomes" id="UP000748308"/>
    </source>
</evidence>
<dbReference type="Gene3D" id="1.10.287.130">
    <property type="match status" value="1"/>
</dbReference>
<dbReference type="PROSITE" id="PS50885">
    <property type="entry name" value="HAMP"/>
    <property type="match status" value="1"/>
</dbReference>